<dbReference type="PANTHER" id="PTHR21092:SF0">
    <property type="entry name" value="NICASTRIN"/>
    <property type="match status" value="1"/>
</dbReference>
<keyword evidence="1" id="KW-1133">Transmembrane helix</keyword>
<accession>A0AAP0M287</accession>
<dbReference type="Proteomes" id="UP001428341">
    <property type="component" value="Unassembled WGS sequence"/>
</dbReference>
<organism evidence="2 3">
    <name type="scientific">Citrus x changshan-huyou</name>
    <dbReference type="NCBI Taxonomy" id="2935761"/>
    <lineage>
        <taxon>Eukaryota</taxon>
        <taxon>Viridiplantae</taxon>
        <taxon>Streptophyta</taxon>
        <taxon>Embryophyta</taxon>
        <taxon>Tracheophyta</taxon>
        <taxon>Spermatophyta</taxon>
        <taxon>Magnoliopsida</taxon>
        <taxon>eudicotyledons</taxon>
        <taxon>Gunneridae</taxon>
        <taxon>Pentapetalae</taxon>
        <taxon>rosids</taxon>
        <taxon>malvids</taxon>
        <taxon>Sapindales</taxon>
        <taxon>Rutaceae</taxon>
        <taxon>Aurantioideae</taxon>
        <taxon>Citrus</taxon>
    </lineage>
</organism>
<evidence type="ECO:0008006" key="4">
    <source>
        <dbReference type="Google" id="ProtNLM"/>
    </source>
</evidence>
<evidence type="ECO:0000313" key="2">
    <source>
        <dbReference type="EMBL" id="KAK9193055.1"/>
    </source>
</evidence>
<feature type="transmembrane region" description="Helical" evidence="1">
    <location>
        <begin position="251"/>
        <end position="270"/>
    </location>
</feature>
<keyword evidence="1" id="KW-0472">Membrane</keyword>
<keyword evidence="1" id="KW-0812">Transmembrane</keyword>
<evidence type="ECO:0000313" key="3">
    <source>
        <dbReference type="Proteomes" id="UP001428341"/>
    </source>
</evidence>
<dbReference type="GO" id="GO:0005886">
    <property type="term" value="C:plasma membrane"/>
    <property type="evidence" value="ECO:0007669"/>
    <property type="project" value="TreeGrafter"/>
</dbReference>
<evidence type="ECO:0000256" key="1">
    <source>
        <dbReference type="SAM" id="Phobius"/>
    </source>
</evidence>
<dbReference type="AlphaFoldDB" id="A0AAP0M287"/>
<dbReference type="PANTHER" id="PTHR21092">
    <property type="entry name" value="NICASTRIN"/>
    <property type="match status" value="1"/>
</dbReference>
<comment type="caution">
    <text evidence="2">The sequence shown here is derived from an EMBL/GenBank/DDBJ whole genome shotgun (WGS) entry which is preliminary data.</text>
</comment>
<keyword evidence="3" id="KW-1185">Reference proteome</keyword>
<dbReference type="Pfam" id="PF05450">
    <property type="entry name" value="Nicastrin"/>
    <property type="match status" value="1"/>
</dbReference>
<proteinExistence type="predicted"/>
<dbReference type="GO" id="GO:0016485">
    <property type="term" value="P:protein processing"/>
    <property type="evidence" value="ECO:0007669"/>
    <property type="project" value="InterPro"/>
</dbReference>
<reference evidence="2 3" key="1">
    <citation type="submission" date="2024-05" db="EMBL/GenBank/DDBJ databases">
        <title>Haplotype-resolved chromosome-level genome assembly of Huyou (Citrus changshanensis).</title>
        <authorList>
            <person name="Miao C."/>
            <person name="Chen W."/>
            <person name="Wu Y."/>
            <person name="Wang L."/>
            <person name="Zhao S."/>
            <person name="Grierson D."/>
            <person name="Xu C."/>
            <person name="Chen K."/>
        </authorList>
    </citation>
    <scope>NUCLEOTIDE SEQUENCE [LARGE SCALE GENOMIC DNA]</scope>
    <source>
        <strain evidence="2">01-14</strain>
        <tissue evidence="2">Leaf</tissue>
    </source>
</reference>
<dbReference type="InterPro" id="IPR008710">
    <property type="entry name" value="Nicastrin"/>
</dbReference>
<gene>
    <name evidence="2" type="ORF">WN944_003751</name>
</gene>
<protein>
    <recommendedName>
        <fullName evidence="4">Nicastrin</fullName>
    </recommendedName>
</protein>
<name>A0AAP0M287_9ROSI</name>
<dbReference type="EMBL" id="JBCGBO010000006">
    <property type="protein sequence ID" value="KAK9193055.1"/>
    <property type="molecule type" value="Genomic_DNA"/>
</dbReference>
<sequence length="281" mass="30773">MEAFIISIGRSLDSIVDLTWIICFGNSLTSGIVLEDFDTAFTNKFYHSHLDDMANINSSAAVAAVSLIARSLYILASDNNDMHSSVLGAINVNTSLVEELMGCLLSCEPDLSCEMVKNYIAPANVCPSHYVGVVVGEPSFKPYLGYVDDVSRFVWNFLADRTSTPKENASSSCSKDCTNEDEHFLPSLNVANHRYVLAYSTRLTFESGTWNVLPPNSSDSMGSVDPVSTESNWNTIGLWVYTIQNGAYDHLILIGGIAVTISAYFMIALARSFITKALKRD</sequence>